<evidence type="ECO:0000313" key="11">
    <source>
        <dbReference type="Proteomes" id="UP000273326"/>
    </source>
</evidence>
<evidence type="ECO:0000256" key="2">
    <source>
        <dbReference type="ARBA" id="ARBA00006448"/>
    </source>
</evidence>
<dbReference type="Pfam" id="PF20730">
    <property type="entry name" value="YetF_N"/>
    <property type="match status" value="1"/>
</dbReference>
<evidence type="ECO:0000256" key="1">
    <source>
        <dbReference type="ARBA" id="ARBA00004651"/>
    </source>
</evidence>
<name>A0A3Q9BKU0_9LACT</name>
<dbReference type="Gene3D" id="3.30.240.20">
    <property type="entry name" value="bsu07140 like domains"/>
    <property type="match status" value="2"/>
</dbReference>
<reference evidence="11" key="1">
    <citation type="submission" date="2018-12" db="EMBL/GenBank/DDBJ databases">
        <title>Complete genome sequencing of Jeotgalibaca sp. H21T32.</title>
        <authorList>
            <person name="Bae J.-W."/>
            <person name="Lee S.-Y."/>
        </authorList>
    </citation>
    <scope>NUCLEOTIDE SEQUENCE [LARGE SCALE GENOMIC DNA]</scope>
    <source>
        <strain evidence="11">H21T32</strain>
    </source>
</reference>
<keyword evidence="5 7" id="KW-1133">Transmembrane helix</keyword>
<dbReference type="EMBL" id="CP034465">
    <property type="protein sequence ID" value="AZP03310.1"/>
    <property type="molecule type" value="Genomic_DNA"/>
</dbReference>
<keyword evidence="4 7" id="KW-0812">Transmembrane</keyword>
<accession>A0A3Q9BKU0</accession>
<evidence type="ECO:0000256" key="3">
    <source>
        <dbReference type="ARBA" id="ARBA00022475"/>
    </source>
</evidence>
<keyword evidence="6 7" id="KW-0472">Membrane</keyword>
<comment type="similarity">
    <text evidence="2">Belongs to the UPF0702 family.</text>
</comment>
<feature type="domain" description="YetF-like N-terminal transmembrane" evidence="9">
    <location>
        <begin position="4"/>
        <end position="76"/>
    </location>
</feature>
<dbReference type="AlphaFoldDB" id="A0A3Q9BKU0"/>
<comment type="subcellular location">
    <subcellularLocation>
        <location evidence="1">Cell membrane</location>
        <topology evidence="1">Multi-pass membrane protein</topology>
    </subcellularLocation>
</comment>
<protein>
    <submittedName>
        <fullName evidence="10">DUF421 domain-containing protein</fullName>
    </submittedName>
</protein>
<dbReference type="KEGG" id="jeh:EJN90_00740"/>
<dbReference type="Pfam" id="PF04239">
    <property type="entry name" value="DUF421"/>
    <property type="match status" value="1"/>
</dbReference>
<keyword evidence="3" id="KW-1003">Cell membrane</keyword>
<evidence type="ECO:0000256" key="5">
    <source>
        <dbReference type="ARBA" id="ARBA00022989"/>
    </source>
</evidence>
<feature type="transmembrane region" description="Helical" evidence="7">
    <location>
        <begin position="6"/>
        <end position="24"/>
    </location>
</feature>
<dbReference type="PANTHER" id="PTHR34582">
    <property type="entry name" value="UPF0702 TRANSMEMBRANE PROTEIN YCAP"/>
    <property type="match status" value="1"/>
</dbReference>
<dbReference type="InterPro" id="IPR007353">
    <property type="entry name" value="DUF421"/>
</dbReference>
<proteinExistence type="inferred from homology"/>
<sequence length="222" mass="25767">MFIGIASKLIIGFFALMIVMRAIGKKALSEITPFDIIYSFVLGGIVEESIYDDQIHALHMLFAFLVWGVIIYIVESLLQRRDSLTRKMKGRSSVLIFNGELNMKEIKDNHIEMEQLRSMLRTQNCFSLKEVQYAVMEINGQVSVMKKDEQHPIFSYLLIDEGVIEKKTLISIGKDIKWLYEEIAKLNHLSTEDIVYAEWSNEEGFYIKTYEDSIEEQYEIDG</sequence>
<evidence type="ECO:0000259" key="8">
    <source>
        <dbReference type="Pfam" id="PF04239"/>
    </source>
</evidence>
<dbReference type="GO" id="GO:0005886">
    <property type="term" value="C:plasma membrane"/>
    <property type="evidence" value="ECO:0007669"/>
    <property type="project" value="UniProtKB-SubCell"/>
</dbReference>
<feature type="transmembrane region" description="Helical" evidence="7">
    <location>
        <begin position="57"/>
        <end position="78"/>
    </location>
</feature>
<evidence type="ECO:0000313" key="10">
    <source>
        <dbReference type="EMBL" id="AZP03310.1"/>
    </source>
</evidence>
<evidence type="ECO:0000256" key="6">
    <source>
        <dbReference type="ARBA" id="ARBA00023136"/>
    </source>
</evidence>
<organism evidence="10 11">
    <name type="scientific">Jeotgalibaca ciconiae</name>
    <dbReference type="NCBI Taxonomy" id="2496265"/>
    <lineage>
        <taxon>Bacteria</taxon>
        <taxon>Bacillati</taxon>
        <taxon>Bacillota</taxon>
        <taxon>Bacilli</taxon>
        <taxon>Lactobacillales</taxon>
        <taxon>Carnobacteriaceae</taxon>
        <taxon>Jeotgalibaca</taxon>
    </lineage>
</organism>
<dbReference type="InterPro" id="IPR048454">
    <property type="entry name" value="YetF_N"/>
</dbReference>
<dbReference type="RefSeq" id="WP_126108411.1">
    <property type="nucleotide sequence ID" value="NZ_CP034465.1"/>
</dbReference>
<gene>
    <name evidence="10" type="ORF">EJN90_00740</name>
</gene>
<keyword evidence="11" id="KW-1185">Reference proteome</keyword>
<dbReference type="InterPro" id="IPR023090">
    <property type="entry name" value="UPF0702_alpha/beta_dom_sf"/>
</dbReference>
<dbReference type="PANTHER" id="PTHR34582:SF5">
    <property type="entry name" value="UPF0702 TRANSMEMBRANE PROTEIN YETF"/>
    <property type="match status" value="1"/>
</dbReference>
<evidence type="ECO:0000259" key="9">
    <source>
        <dbReference type="Pfam" id="PF20730"/>
    </source>
</evidence>
<dbReference type="OrthoDB" id="1076133at2"/>
<evidence type="ECO:0000256" key="4">
    <source>
        <dbReference type="ARBA" id="ARBA00022692"/>
    </source>
</evidence>
<dbReference type="Proteomes" id="UP000273326">
    <property type="component" value="Chromosome"/>
</dbReference>
<evidence type="ECO:0000256" key="7">
    <source>
        <dbReference type="SAM" id="Phobius"/>
    </source>
</evidence>
<feature type="domain" description="YetF C-terminal" evidence="8">
    <location>
        <begin position="82"/>
        <end position="200"/>
    </location>
</feature>